<dbReference type="InterPro" id="IPR003439">
    <property type="entry name" value="ABC_transporter-like_ATP-bd"/>
</dbReference>
<dbReference type="RefSeq" id="WP_119883332.1">
    <property type="nucleotide sequence ID" value="NZ_CP032418.1"/>
</dbReference>
<dbReference type="OrthoDB" id="9806726at2"/>
<dbReference type="Gene3D" id="3.40.50.300">
    <property type="entry name" value="P-loop containing nucleotide triphosphate hydrolases"/>
    <property type="match status" value="1"/>
</dbReference>
<protein>
    <submittedName>
        <fullName evidence="6">ABC transporter ATP-binding protein</fullName>
    </submittedName>
</protein>
<dbReference type="PROSITE" id="PS50893">
    <property type="entry name" value="ABC_TRANSPORTER_2"/>
    <property type="match status" value="1"/>
</dbReference>
<evidence type="ECO:0000259" key="5">
    <source>
        <dbReference type="PROSITE" id="PS50893"/>
    </source>
</evidence>
<dbReference type="SMART" id="SM00382">
    <property type="entry name" value="AAA"/>
    <property type="match status" value="1"/>
</dbReference>
<name>A0A385YVQ7_9BACL</name>
<accession>A0A385YVQ7</accession>
<comment type="similarity">
    <text evidence="1">Belongs to the ABC transporter superfamily.</text>
</comment>
<keyword evidence="3" id="KW-0547">Nucleotide-binding</keyword>
<dbReference type="Pfam" id="PF00005">
    <property type="entry name" value="ABC_tran"/>
    <property type="match status" value="1"/>
</dbReference>
<dbReference type="InterPro" id="IPR003593">
    <property type="entry name" value="AAA+_ATPase"/>
</dbReference>
<dbReference type="SUPFAM" id="SSF52540">
    <property type="entry name" value="P-loop containing nucleoside triphosphate hydrolases"/>
    <property type="match status" value="1"/>
</dbReference>
<dbReference type="GO" id="GO:0016887">
    <property type="term" value="F:ATP hydrolysis activity"/>
    <property type="evidence" value="ECO:0007669"/>
    <property type="project" value="InterPro"/>
</dbReference>
<evidence type="ECO:0000256" key="1">
    <source>
        <dbReference type="ARBA" id="ARBA00005417"/>
    </source>
</evidence>
<gene>
    <name evidence="6" type="ORF">D3873_06730</name>
</gene>
<dbReference type="Proteomes" id="UP000265725">
    <property type="component" value="Chromosome"/>
</dbReference>
<dbReference type="KEGG" id="paek:D3873_06730"/>
<evidence type="ECO:0000256" key="2">
    <source>
        <dbReference type="ARBA" id="ARBA00022448"/>
    </source>
</evidence>
<dbReference type="GO" id="GO:0005524">
    <property type="term" value="F:ATP binding"/>
    <property type="evidence" value="ECO:0007669"/>
    <property type="project" value="UniProtKB-KW"/>
</dbReference>
<dbReference type="InterPro" id="IPR017871">
    <property type="entry name" value="ABC_transporter-like_CS"/>
</dbReference>
<dbReference type="PANTHER" id="PTHR42734:SF17">
    <property type="entry name" value="METAL TRANSPORT SYSTEM ATP-BINDING PROTEIN TM_0124-RELATED"/>
    <property type="match status" value="1"/>
</dbReference>
<dbReference type="PROSITE" id="PS00211">
    <property type="entry name" value="ABC_TRANSPORTER_1"/>
    <property type="match status" value="1"/>
</dbReference>
<evidence type="ECO:0000313" key="7">
    <source>
        <dbReference type="Proteomes" id="UP000265725"/>
    </source>
</evidence>
<evidence type="ECO:0000256" key="3">
    <source>
        <dbReference type="ARBA" id="ARBA00022741"/>
    </source>
</evidence>
<keyword evidence="2" id="KW-0813">Transport</keyword>
<evidence type="ECO:0000256" key="4">
    <source>
        <dbReference type="ARBA" id="ARBA00022840"/>
    </source>
</evidence>
<keyword evidence="7" id="KW-1185">Reference proteome</keyword>
<evidence type="ECO:0000313" key="6">
    <source>
        <dbReference type="EMBL" id="AYC29593.1"/>
    </source>
</evidence>
<feature type="domain" description="ABC transporter" evidence="5">
    <location>
        <begin position="6"/>
        <end position="248"/>
    </location>
</feature>
<dbReference type="FunFam" id="3.40.50.300:FF:000134">
    <property type="entry name" value="Iron-enterobactin ABC transporter ATP-binding protein"/>
    <property type="match status" value="1"/>
</dbReference>
<reference evidence="7" key="1">
    <citation type="submission" date="2018-09" db="EMBL/GenBank/DDBJ databases">
        <authorList>
            <person name="Zhu H."/>
        </authorList>
    </citation>
    <scope>NUCLEOTIDE SEQUENCE [LARGE SCALE GENOMIC DNA]</scope>
    <source>
        <strain evidence="7">K2R23-3</strain>
    </source>
</reference>
<dbReference type="PANTHER" id="PTHR42734">
    <property type="entry name" value="METAL TRANSPORT SYSTEM ATP-BINDING PROTEIN TM_0124-RELATED"/>
    <property type="match status" value="1"/>
</dbReference>
<dbReference type="EMBL" id="CP032418">
    <property type="protein sequence ID" value="AYC29593.1"/>
    <property type="molecule type" value="Genomic_DNA"/>
</dbReference>
<dbReference type="CDD" id="cd03235">
    <property type="entry name" value="ABC_Metallic_Cations"/>
    <property type="match status" value="1"/>
</dbReference>
<sequence length="254" mass="29082">MSSFDIELNQVNYRYEKELVLSNITLRVAKGDFLAILGPNGSGKSTLVKLILGLIKPTSGEIKLFGTPIQQFKKREWIGYVSQKSNAFNQRFPATVFEVVLSGLTKKTGLMKKYPKNKDNLVLQALKSVQMEQFIHQPIGELSGGQQQRIFIARALINEPKLLILDEPTVGVDHENVQSFYNMLEELNKKQEITILLITHDVDTVSNRISHVACLNKMIHFHGYKEEYDAMEEDVRENWYGHSVRKIHHKENVT</sequence>
<dbReference type="AlphaFoldDB" id="A0A385YVQ7"/>
<dbReference type="InterPro" id="IPR027417">
    <property type="entry name" value="P-loop_NTPase"/>
</dbReference>
<organism evidence="6 7">
    <name type="scientific">Paenisporosarcina cavernae</name>
    <dbReference type="NCBI Taxonomy" id="2320858"/>
    <lineage>
        <taxon>Bacteria</taxon>
        <taxon>Bacillati</taxon>
        <taxon>Bacillota</taxon>
        <taxon>Bacilli</taxon>
        <taxon>Bacillales</taxon>
        <taxon>Caryophanaceae</taxon>
        <taxon>Paenisporosarcina</taxon>
    </lineage>
</organism>
<proteinExistence type="inferred from homology"/>
<dbReference type="InterPro" id="IPR050153">
    <property type="entry name" value="Metal_Ion_Import_ABC"/>
</dbReference>
<keyword evidence="4 6" id="KW-0067">ATP-binding</keyword>